<comment type="caution">
    <text evidence="1">The sequence shown here is derived from an EMBL/GenBank/DDBJ whole genome shotgun (WGS) entry which is preliminary data.</text>
</comment>
<organism evidence="1 2">
    <name type="scientific">Odynerus spinipes</name>
    <dbReference type="NCBI Taxonomy" id="1348599"/>
    <lineage>
        <taxon>Eukaryota</taxon>
        <taxon>Metazoa</taxon>
        <taxon>Ecdysozoa</taxon>
        <taxon>Arthropoda</taxon>
        <taxon>Hexapoda</taxon>
        <taxon>Insecta</taxon>
        <taxon>Pterygota</taxon>
        <taxon>Neoptera</taxon>
        <taxon>Endopterygota</taxon>
        <taxon>Hymenoptera</taxon>
        <taxon>Apocrita</taxon>
        <taxon>Aculeata</taxon>
        <taxon>Vespoidea</taxon>
        <taxon>Vespidae</taxon>
        <taxon>Eumeninae</taxon>
        <taxon>Odynerus</taxon>
    </lineage>
</organism>
<dbReference type="Proteomes" id="UP001258017">
    <property type="component" value="Unassembled WGS sequence"/>
</dbReference>
<reference evidence="1" key="2">
    <citation type="journal article" date="2023" name="Commun. Biol.">
        <title>Intrasexual cuticular hydrocarbon dimorphism in a wasp sheds light on hydrocarbon biosynthesis genes in Hymenoptera.</title>
        <authorList>
            <person name="Moris V.C."/>
            <person name="Podsiadlowski L."/>
            <person name="Martin S."/>
            <person name="Oeyen J.P."/>
            <person name="Donath A."/>
            <person name="Petersen M."/>
            <person name="Wilbrandt J."/>
            <person name="Misof B."/>
            <person name="Liedtke D."/>
            <person name="Thamm M."/>
            <person name="Scheiner R."/>
            <person name="Schmitt T."/>
            <person name="Niehuis O."/>
        </authorList>
    </citation>
    <scope>NUCLEOTIDE SEQUENCE</scope>
    <source>
        <strain evidence="1">GBR_01_08_01A</strain>
    </source>
</reference>
<evidence type="ECO:0000313" key="2">
    <source>
        <dbReference type="Proteomes" id="UP001258017"/>
    </source>
</evidence>
<proteinExistence type="predicted"/>
<keyword evidence="2" id="KW-1185">Reference proteome</keyword>
<name>A0AAD9RTU4_9HYME</name>
<dbReference type="AlphaFoldDB" id="A0AAD9RTU4"/>
<reference evidence="1" key="1">
    <citation type="submission" date="2021-08" db="EMBL/GenBank/DDBJ databases">
        <authorList>
            <person name="Misof B."/>
            <person name="Oliver O."/>
            <person name="Podsiadlowski L."/>
            <person name="Donath A."/>
            <person name="Peters R."/>
            <person name="Mayer C."/>
            <person name="Rust J."/>
            <person name="Gunkel S."/>
            <person name="Lesny P."/>
            <person name="Martin S."/>
            <person name="Oeyen J.P."/>
            <person name="Petersen M."/>
            <person name="Panagiotis P."/>
            <person name="Wilbrandt J."/>
            <person name="Tanja T."/>
        </authorList>
    </citation>
    <scope>NUCLEOTIDE SEQUENCE</scope>
    <source>
        <strain evidence="1">GBR_01_08_01A</strain>
        <tissue evidence="1">Thorax + abdomen</tissue>
    </source>
</reference>
<dbReference type="EMBL" id="JAIFRP010000021">
    <property type="protein sequence ID" value="KAK2585308.1"/>
    <property type="molecule type" value="Genomic_DNA"/>
</dbReference>
<gene>
    <name evidence="1" type="ORF">KPH14_009992</name>
</gene>
<sequence length="170" mass="19196">MSHDNLIIYDIQDYISISLWTKQARKRIQEYGRLWKARHLLDAISFINELLIDGSEVEILSLANITIRRLKFLGVPDSSDNKQSDIYNTSKQLSLLNQKHSGIYHCCTFCSSGGKKDVVCACGGKMPGGYQGCGHGHVGHPGSNHWSCCGSFLRDGYCLTTRRYKYQFLL</sequence>
<accession>A0AAD9RTU4</accession>
<evidence type="ECO:0000313" key="1">
    <source>
        <dbReference type="EMBL" id="KAK2585308.1"/>
    </source>
</evidence>
<protein>
    <submittedName>
        <fullName evidence="1">Uncharacterized protein</fullName>
    </submittedName>
</protein>